<organism evidence="1">
    <name type="scientific">marine sediment metagenome</name>
    <dbReference type="NCBI Taxonomy" id="412755"/>
    <lineage>
        <taxon>unclassified sequences</taxon>
        <taxon>metagenomes</taxon>
        <taxon>ecological metagenomes</taxon>
    </lineage>
</organism>
<sequence>MAEEISRDLKELGYQGEGKFLCPLPDYSGSFTLAYPFMGRNYKAWLRASNEDGDDDIEKLTVFKEWRGFVAILSKWDIEGVLFEDVTPDGDDVPEDLKYWCRTCMVEYLADIYDPKIWRGQQETTS</sequence>
<evidence type="ECO:0000313" key="1">
    <source>
        <dbReference type="EMBL" id="KKN22094.1"/>
    </source>
</evidence>
<gene>
    <name evidence="1" type="ORF">LCGC14_0918710</name>
</gene>
<protein>
    <submittedName>
        <fullName evidence="1">Uncharacterized protein</fullName>
    </submittedName>
</protein>
<dbReference type="AlphaFoldDB" id="A0A0F9NW86"/>
<proteinExistence type="predicted"/>
<dbReference type="EMBL" id="LAZR01003093">
    <property type="protein sequence ID" value="KKN22094.1"/>
    <property type="molecule type" value="Genomic_DNA"/>
</dbReference>
<reference evidence="1" key="1">
    <citation type="journal article" date="2015" name="Nature">
        <title>Complex archaea that bridge the gap between prokaryotes and eukaryotes.</title>
        <authorList>
            <person name="Spang A."/>
            <person name="Saw J.H."/>
            <person name="Jorgensen S.L."/>
            <person name="Zaremba-Niedzwiedzka K."/>
            <person name="Martijn J."/>
            <person name="Lind A.E."/>
            <person name="van Eijk R."/>
            <person name="Schleper C."/>
            <person name="Guy L."/>
            <person name="Ettema T.J."/>
        </authorList>
    </citation>
    <scope>NUCLEOTIDE SEQUENCE</scope>
</reference>
<comment type="caution">
    <text evidence="1">The sequence shown here is derived from an EMBL/GenBank/DDBJ whole genome shotgun (WGS) entry which is preliminary data.</text>
</comment>
<name>A0A0F9NW86_9ZZZZ</name>
<accession>A0A0F9NW86</accession>